<dbReference type="PANTHER" id="PTHR30349">
    <property type="entry name" value="PHAGE INTEGRASE-RELATED"/>
    <property type="match status" value="1"/>
</dbReference>
<dbReference type="RefSeq" id="WP_018370695.1">
    <property type="nucleotide sequence ID" value="NZ_UHFR01000005.1"/>
</dbReference>
<sequence>MYQSKFSHDINEMLAVLRNGGLQLQYIDFFLRDFDNFCIVNYPDEDILSDTIAEEWIHNTSSESRCHMSRRVRTMAHLGEYQQAIGKPAYLPSYRIRYAHAEEPRIFSDEQLVEFFELVDSSITNTPTFPHNDMIFPVLFRMTYSCGLRSSEACNLKVEDVDLIQGKLRIFNSKGFKDRELPISDDLCALCNSFNNAYSSVVPNRKYFFQPSIIKENYKSYNVGKVFDSVLKQATFYESTGKKFTAHGLRHLFAVQNIKKCAEYGEDFYNWMQYLCRYMGHKHIRYTMYYLHITSQLFPVYRKKLKELEERIGVVYVEE</sequence>
<dbReference type="AlphaFoldDB" id="A0A380KYQ5"/>
<accession>A0A380KYQ5</accession>
<dbReference type="GO" id="GO:0003677">
    <property type="term" value="F:DNA binding"/>
    <property type="evidence" value="ECO:0007669"/>
    <property type="project" value="InterPro"/>
</dbReference>
<dbReference type="PROSITE" id="PS51898">
    <property type="entry name" value="TYR_RECOMBINASE"/>
    <property type="match status" value="1"/>
</dbReference>
<dbReference type="GO" id="GO:0015074">
    <property type="term" value="P:DNA integration"/>
    <property type="evidence" value="ECO:0007669"/>
    <property type="project" value="InterPro"/>
</dbReference>
<evidence type="ECO:0000259" key="2">
    <source>
        <dbReference type="PROSITE" id="PS51898"/>
    </source>
</evidence>
<dbReference type="Proteomes" id="UP000254634">
    <property type="component" value="Unassembled WGS sequence"/>
</dbReference>
<dbReference type="InterPro" id="IPR011010">
    <property type="entry name" value="DNA_brk_join_enz"/>
</dbReference>
<dbReference type="Pfam" id="PF00589">
    <property type="entry name" value="Phage_integrase"/>
    <property type="match status" value="1"/>
</dbReference>
<feature type="domain" description="Tyr recombinase" evidence="2">
    <location>
        <begin position="102"/>
        <end position="303"/>
    </location>
</feature>
<keyword evidence="1" id="KW-0233">DNA recombination</keyword>
<evidence type="ECO:0000256" key="1">
    <source>
        <dbReference type="ARBA" id="ARBA00023172"/>
    </source>
</evidence>
<dbReference type="InterPro" id="IPR050090">
    <property type="entry name" value="Tyrosine_recombinase_XerCD"/>
</dbReference>
<dbReference type="GO" id="GO:0006310">
    <property type="term" value="P:DNA recombination"/>
    <property type="evidence" value="ECO:0007669"/>
    <property type="project" value="UniProtKB-KW"/>
</dbReference>
<evidence type="ECO:0000313" key="3">
    <source>
        <dbReference type="EMBL" id="SUN76765.1"/>
    </source>
</evidence>
<dbReference type="EMBL" id="UHFR01000005">
    <property type="protein sequence ID" value="SUN76765.1"/>
    <property type="molecule type" value="Genomic_DNA"/>
</dbReference>
<keyword evidence="4" id="KW-1185">Reference proteome</keyword>
<protein>
    <submittedName>
        <fullName evidence="3">Tyrosine recombinase XerD</fullName>
    </submittedName>
</protein>
<dbReference type="Gene3D" id="1.10.443.10">
    <property type="entry name" value="Intergrase catalytic core"/>
    <property type="match status" value="1"/>
</dbReference>
<dbReference type="OrthoDB" id="9801717at2"/>
<proteinExistence type="predicted"/>
<evidence type="ECO:0000313" key="4">
    <source>
        <dbReference type="Proteomes" id="UP000254634"/>
    </source>
</evidence>
<dbReference type="STRING" id="1123307.GCA_000380065_00005"/>
<dbReference type="InterPro" id="IPR013762">
    <property type="entry name" value="Integrase-like_cat_sf"/>
</dbReference>
<dbReference type="InterPro" id="IPR002104">
    <property type="entry name" value="Integrase_catalytic"/>
</dbReference>
<dbReference type="SUPFAM" id="SSF56349">
    <property type="entry name" value="DNA breaking-rejoining enzymes"/>
    <property type="match status" value="1"/>
</dbReference>
<reference evidence="3" key="1">
    <citation type="submission" date="2018-06" db="EMBL/GenBank/DDBJ databases">
        <authorList>
            <consortium name="Pathogen Informatics"/>
            <person name="Doyle S."/>
        </authorList>
    </citation>
    <scope>NUCLEOTIDE SEQUENCE [LARGE SCALE GENOMIC DNA]</scope>
    <source>
        <strain evidence="3">NCTC13765</strain>
    </source>
</reference>
<gene>
    <name evidence="3" type="primary">xerD_3</name>
    <name evidence="3" type="ORF">NCTC13765_01265</name>
</gene>
<organism evidence="3 4">
    <name type="scientific">Streptococcus massiliensis</name>
    <dbReference type="NCBI Taxonomy" id="313439"/>
    <lineage>
        <taxon>Bacteria</taxon>
        <taxon>Bacillati</taxon>
        <taxon>Bacillota</taxon>
        <taxon>Bacilli</taxon>
        <taxon>Lactobacillales</taxon>
        <taxon>Streptococcaceae</taxon>
        <taxon>Streptococcus</taxon>
    </lineage>
</organism>
<name>A0A380KYQ5_9STRE</name>
<dbReference type="PANTHER" id="PTHR30349:SF64">
    <property type="entry name" value="PROPHAGE INTEGRASE INTD-RELATED"/>
    <property type="match status" value="1"/>
</dbReference>